<feature type="domain" description="D-serine dehydratase-like" evidence="3">
    <location>
        <begin position="259"/>
        <end position="350"/>
    </location>
</feature>
<evidence type="ECO:0000313" key="4">
    <source>
        <dbReference type="EMBL" id="GGD99185.1"/>
    </source>
</evidence>
<reference evidence="4" key="1">
    <citation type="journal article" date="2014" name="Int. J. Syst. Evol. Microbiol.">
        <title>Complete genome sequence of Corynebacterium casei LMG S-19264T (=DSM 44701T), isolated from a smear-ripened cheese.</title>
        <authorList>
            <consortium name="US DOE Joint Genome Institute (JGI-PGF)"/>
            <person name="Walter F."/>
            <person name="Albersmeier A."/>
            <person name="Kalinowski J."/>
            <person name="Ruckert C."/>
        </authorList>
    </citation>
    <scope>NUCLEOTIDE SEQUENCE</scope>
    <source>
        <strain evidence="4">CGMCC 1.15367</strain>
    </source>
</reference>
<dbReference type="InterPro" id="IPR051466">
    <property type="entry name" value="D-amino_acid_metab_enzyme"/>
</dbReference>
<comment type="similarity">
    <text evidence="1">Belongs to the DSD1 family.</text>
</comment>
<evidence type="ECO:0000256" key="1">
    <source>
        <dbReference type="ARBA" id="ARBA00005323"/>
    </source>
</evidence>
<dbReference type="Pfam" id="PF01168">
    <property type="entry name" value="Ala_racemase_N"/>
    <property type="match status" value="1"/>
</dbReference>
<dbReference type="CDD" id="cd06820">
    <property type="entry name" value="PLPDE_III_LS_D-TA_like"/>
    <property type="match status" value="1"/>
</dbReference>
<dbReference type="Gene3D" id="2.40.37.20">
    <property type="entry name" value="D-serine dehydratase-like domain"/>
    <property type="match status" value="1"/>
</dbReference>
<dbReference type="Gene3D" id="3.20.20.10">
    <property type="entry name" value="Alanine racemase"/>
    <property type="match status" value="1"/>
</dbReference>
<dbReference type="GO" id="GO:0008721">
    <property type="term" value="F:D-serine ammonia-lyase activity"/>
    <property type="evidence" value="ECO:0007669"/>
    <property type="project" value="TreeGrafter"/>
</dbReference>
<name>A0A917E3Y9_9HYPH</name>
<keyword evidence="5" id="KW-1185">Reference proteome</keyword>
<dbReference type="PANTHER" id="PTHR28004">
    <property type="entry name" value="ZGC:162816-RELATED"/>
    <property type="match status" value="1"/>
</dbReference>
<dbReference type="Pfam" id="PF14031">
    <property type="entry name" value="D-ser_dehydrat"/>
    <property type="match status" value="1"/>
</dbReference>
<evidence type="ECO:0000256" key="2">
    <source>
        <dbReference type="ARBA" id="ARBA00023239"/>
    </source>
</evidence>
<protein>
    <submittedName>
        <fullName evidence="4">Alanine racemase</fullName>
    </submittedName>
</protein>
<comment type="caution">
    <text evidence="4">The sequence shown here is derived from an EMBL/GenBank/DDBJ whole genome shotgun (WGS) entry which is preliminary data.</text>
</comment>
<dbReference type="GO" id="GO:0036088">
    <property type="term" value="P:D-serine catabolic process"/>
    <property type="evidence" value="ECO:0007669"/>
    <property type="project" value="TreeGrafter"/>
</dbReference>
<evidence type="ECO:0000313" key="5">
    <source>
        <dbReference type="Proteomes" id="UP000644699"/>
    </source>
</evidence>
<dbReference type="InterPro" id="IPR042208">
    <property type="entry name" value="D-ser_dehydrat-like_sf"/>
</dbReference>
<dbReference type="Proteomes" id="UP000644699">
    <property type="component" value="Unassembled WGS sequence"/>
</dbReference>
<sequence length="367" mass="38285">MSLLHFLSSGFSETIVTDPFDTPAVLVDLAVAENNIRRFQAHAAAEGLAARPHVKTHKLPQLARAQIEAGAVGITCQKIGEAEALVAAEPVIADVLLTYNIVGAAKLERLKALARRVRLSVVADSAAVVKGLSRAFAGEERALGVLVECDTGGQRCGVQTPEAARDLAQAIAAAPGLAFRGLMTYPAAGGAGAAAEFLRAAKALIEAEGIAVPVVTSGGTPDIWRSAADGILTEYRPGTYVYNDRSLIARGVATEADCALSVIATVVSVPTPHRALIDAGSKVLTSDLLGLSGYGLVRGRPDIAIDQLSEEHGRLVSEGPIRLEVGDRVSIVPNHVCVVTNMVDAVHVRRADGSLELWPVVARGKVL</sequence>
<reference evidence="4" key="2">
    <citation type="submission" date="2020-09" db="EMBL/GenBank/DDBJ databases">
        <authorList>
            <person name="Sun Q."/>
            <person name="Zhou Y."/>
        </authorList>
    </citation>
    <scope>NUCLEOTIDE SEQUENCE</scope>
    <source>
        <strain evidence="4">CGMCC 1.15367</strain>
    </source>
</reference>
<dbReference type="EMBL" id="BMIQ01000002">
    <property type="protein sequence ID" value="GGD99185.1"/>
    <property type="molecule type" value="Genomic_DNA"/>
</dbReference>
<evidence type="ECO:0000259" key="3">
    <source>
        <dbReference type="SMART" id="SM01119"/>
    </source>
</evidence>
<gene>
    <name evidence="4" type="ORF">GCM10011390_17470</name>
</gene>
<accession>A0A917E3Y9</accession>
<dbReference type="InterPro" id="IPR001608">
    <property type="entry name" value="Ala_racemase_N"/>
</dbReference>
<dbReference type="AlphaFoldDB" id="A0A917E3Y9"/>
<dbReference type="PANTHER" id="PTHR28004:SF2">
    <property type="entry name" value="D-SERINE DEHYDRATASE"/>
    <property type="match status" value="1"/>
</dbReference>
<proteinExistence type="inferred from homology"/>
<dbReference type="InterPro" id="IPR029066">
    <property type="entry name" value="PLP-binding_barrel"/>
</dbReference>
<dbReference type="SMART" id="SM01119">
    <property type="entry name" value="D-ser_dehydrat"/>
    <property type="match status" value="1"/>
</dbReference>
<dbReference type="SUPFAM" id="SSF51419">
    <property type="entry name" value="PLP-binding barrel"/>
    <property type="match status" value="1"/>
</dbReference>
<organism evidence="4 5">
    <name type="scientific">Aureimonas endophytica</name>
    <dbReference type="NCBI Taxonomy" id="2027858"/>
    <lineage>
        <taxon>Bacteria</taxon>
        <taxon>Pseudomonadati</taxon>
        <taxon>Pseudomonadota</taxon>
        <taxon>Alphaproteobacteria</taxon>
        <taxon>Hyphomicrobiales</taxon>
        <taxon>Aurantimonadaceae</taxon>
        <taxon>Aureimonas</taxon>
    </lineage>
</organism>
<keyword evidence="2" id="KW-0456">Lyase</keyword>
<dbReference type="InterPro" id="IPR026956">
    <property type="entry name" value="D-ser_dehydrat-like_dom"/>
</dbReference>